<evidence type="ECO:0000313" key="2">
    <source>
        <dbReference type="EMBL" id="RYU83852.1"/>
    </source>
</evidence>
<comment type="caution">
    <text evidence="2">The sequence shown here is derived from an EMBL/GenBank/DDBJ whole genome shotgun (WGS) entry which is preliminary data.</text>
</comment>
<proteinExistence type="predicted"/>
<feature type="domain" description="Beta-lactamase class A catalytic" evidence="1">
    <location>
        <begin position="117"/>
        <end position="324"/>
    </location>
</feature>
<reference evidence="2 3" key="1">
    <citation type="submission" date="2019-02" db="EMBL/GenBank/DDBJ databases">
        <title>Bacterial novel species isolated from soil.</title>
        <authorList>
            <person name="Jung H.-Y."/>
        </authorList>
    </citation>
    <scope>NUCLEOTIDE SEQUENCE [LARGE SCALE GENOMIC DNA]</scope>
    <source>
        <strain evidence="2 3">1-3-3-3</strain>
    </source>
</reference>
<evidence type="ECO:0000313" key="3">
    <source>
        <dbReference type="Proteomes" id="UP000294155"/>
    </source>
</evidence>
<name>A0A4Q5LHT5_9BACT</name>
<protein>
    <recommendedName>
        <fullName evidence="1">Beta-lactamase class A catalytic domain-containing protein</fullName>
    </recommendedName>
</protein>
<dbReference type="Proteomes" id="UP000294155">
    <property type="component" value="Unassembled WGS sequence"/>
</dbReference>
<dbReference type="GO" id="GO:0008800">
    <property type="term" value="F:beta-lactamase activity"/>
    <property type="evidence" value="ECO:0007669"/>
    <property type="project" value="InterPro"/>
</dbReference>
<sequence length="467" mass="52330">MERCRLVLLHFRFGGFRFRRRRCFLYCRMRNFRTMLFQLIPAGAALLLGLILSAAHQPNLHPASAAPAPPGADSPLLDSLLRSNPALLPVVTQAGKYSLQVIYTQINRDSQQRPHFTQHSFRLNARQYFNPASLVKLPVAALALEKLNRLHQPGLSRRSPMATGTAFRCQTPVPYVATADSDRLNTVGNYVKRMLLVSDNNAYNRLYEFLGQGPLNERLGQLGHGSTRIVRRFAPCDTAANRHTNPVTFYNKQGAVAYEQPAAFNAQPLSFPLGRITQGRAYRAGGQLISQPYDFTTANYLPLQDVTDILKAVLFPEAVSPEARFTLTVEDHAFLRYYLQSSPHASGFRPFTSRQYFDAYKKYLYYGRSPAARFQPGLRIYNVVGMSHGYVADVAYFADLLTGTEFMLSAVLYVNSDGVINDGTYEYTSVGLPFLAQLGQTVAQYEAQRPYTVRPDLSALTTEPAVR</sequence>
<organism evidence="2 3">
    <name type="scientific">Hymenobacter persicinus</name>
    <dbReference type="NCBI Taxonomy" id="2025506"/>
    <lineage>
        <taxon>Bacteria</taxon>
        <taxon>Pseudomonadati</taxon>
        <taxon>Bacteroidota</taxon>
        <taxon>Cytophagia</taxon>
        <taxon>Cytophagales</taxon>
        <taxon>Hymenobacteraceae</taxon>
        <taxon>Hymenobacter</taxon>
    </lineage>
</organism>
<dbReference type="InterPro" id="IPR012338">
    <property type="entry name" value="Beta-lactam/transpept-like"/>
</dbReference>
<dbReference type="Gene3D" id="3.40.710.10">
    <property type="entry name" value="DD-peptidase/beta-lactamase superfamily"/>
    <property type="match status" value="1"/>
</dbReference>
<dbReference type="AlphaFoldDB" id="A0A4Q5LHT5"/>
<accession>A0A4Q5LHT5</accession>
<dbReference type="GO" id="GO:0030655">
    <property type="term" value="P:beta-lactam antibiotic catabolic process"/>
    <property type="evidence" value="ECO:0007669"/>
    <property type="project" value="InterPro"/>
</dbReference>
<dbReference type="OrthoDB" id="1884322at2"/>
<gene>
    <name evidence="2" type="ORF">EWM57_02615</name>
</gene>
<evidence type="ECO:0000259" key="1">
    <source>
        <dbReference type="Pfam" id="PF13354"/>
    </source>
</evidence>
<dbReference type="EMBL" id="SEWE01000003">
    <property type="protein sequence ID" value="RYU83852.1"/>
    <property type="molecule type" value="Genomic_DNA"/>
</dbReference>
<dbReference type="Pfam" id="PF13354">
    <property type="entry name" value="Beta-lactamase2"/>
    <property type="match status" value="1"/>
</dbReference>
<dbReference type="SUPFAM" id="SSF56601">
    <property type="entry name" value="beta-lactamase/transpeptidase-like"/>
    <property type="match status" value="1"/>
</dbReference>
<keyword evidence="3" id="KW-1185">Reference proteome</keyword>
<dbReference type="InterPro" id="IPR045155">
    <property type="entry name" value="Beta-lactam_cat"/>
</dbReference>